<comment type="caution">
    <text evidence="2">The sequence shown here is derived from an EMBL/GenBank/DDBJ whole genome shotgun (WGS) entry which is preliminary data.</text>
</comment>
<organism evidence="2 3">
    <name type="scientific">Patulibacter brassicae</name>
    <dbReference type="NCBI Taxonomy" id="1705717"/>
    <lineage>
        <taxon>Bacteria</taxon>
        <taxon>Bacillati</taxon>
        <taxon>Actinomycetota</taxon>
        <taxon>Thermoleophilia</taxon>
        <taxon>Solirubrobacterales</taxon>
        <taxon>Patulibacteraceae</taxon>
        <taxon>Patulibacter</taxon>
    </lineage>
</organism>
<reference evidence="2 3" key="1">
    <citation type="submission" date="2023-11" db="EMBL/GenBank/DDBJ databases">
        <authorList>
            <person name="Xu M."/>
            <person name="Jiang T."/>
        </authorList>
    </citation>
    <scope>NUCLEOTIDE SEQUENCE [LARGE SCALE GENOMIC DNA]</scope>
    <source>
        <strain evidence="2 3">SD</strain>
    </source>
</reference>
<evidence type="ECO:0000313" key="3">
    <source>
        <dbReference type="Proteomes" id="UP001277761"/>
    </source>
</evidence>
<sequence>MSSRKHAEGEHVRWKWGAGHAEGKVAERFERRVQRTIKGSTIVKNGSEENPAYLVVQEDGGTALKLHSELS</sequence>
<name>A0ABU4VEE1_9ACTN</name>
<evidence type="ECO:0000259" key="1">
    <source>
        <dbReference type="Pfam" id="PF11160"/>
    </source>
</evidence>
<dbReference type="EMBL" id="JAXAVX010000001">
    <property type="protein sequence ID" value="MDX8150178.1"/>
    <property type="molecule type" value="Genomic_DNA"/>
</dbReference>
<dbReference type="RefSeq" id="WP_319952330.1">
    <property type="nucleotide sequence ID" value="NZ_JAXAVX010000001.1"/>
</dbReference>
<proteinExistence type="predicted"/>
<keyword evidence="3" id="KW-1185">Reference proteome</keyword>
<evidence type="ECO:0000313" key="2">
    <source>
        <dbReference type="EMBL" id="MDX8150178.1"/>
    </source>
</evidence>
<protein>
    <submittedName>
        <fullName evidence="2">DUF2945 domain-containing protein</fullName>
    </submittedName>
</protein>
<dbReference type="Proteomes" id="UP001277761">
    <property type="component" value="Unassembled WGS sequence"/>
</dbReference>
<dbReference type="Pfam" id="PF11160">
    <property type="entry name" value="Hva1_TUDOR"/>
    <property type="match status" value="1"/>
</dbReference>
<gene>
    <name evidence="2" type="ORF">SK069_01105</name>
</gene>
<dbReference type="InterPro" id="IPR021331">
    <property type="entry name" value="Hva1_TUDOR"/>
</dbReference>
<accession>A0ABU4VEE1</accession>
<feature type="domain" description="Hypervirulence associated protein TUDOR" evidence="1">
    <location>
        <begin position="9"/>
        <end position="70"/>
    </location>
</feature>